<evidence type="ECO:0000313" key="11">
    <source>
        <dbReference type="Proteomes" id="UP001550535"/>
    </source>
</evidence>
<feature type="transmembrane region" description="Helical" evidence="8">
    <location>
        <begin position="358"/>
        <end position="380"/>
    </location>
</feature>
<dbReference type="RefSeq" id="WP_357990777.1">
    <property type="nucleotide sequence ID" value="NZ_JBEYBR010000018.1"/>
</dbReference>
<keyword evidence="10" id="KW-0560">Oxidoreductase</keyword>
<feature type="region of interest" description="Disordered" evidence="7">
    <location>
        <begin position="515"/>
        <end position="539"/>
    </location>
</feature>
<dbReference type="PANTHER" id="PTHR43507">
    <property type="entry name" value="NADH-UBIQUINONE OXIDOREDUCTASE CHAIN 4"/>
    <property type="match status" value="1"/>
</dbReference>
<organism evidence="10 11">
    <name type="scientific">Nocardia niwae</name>
    <dbReference type="NCBI Taxonomy" id="626084"/>
    <lineage>
        <taxon>Bacteria</taxon>
        <taxon>Bacillati</taxon>
        <taxon>Actinomycetota</taxon>
        <taxon>Actinomycetes</taxon>
        <taxon>Mycobacteriales</taxon>
        <taxon>Nocardiaceae</taxon>
        <taxon>Nocardia</taxon>
    </lineage>
</organism>
<feature type="transmembrane region" description="Helical" evidence="8">
    <location>
        <begin position="435"/>
        <end position="457"/>
    </location>
</feature>
<keyword evidence="5 8" id="KW-0472">Membrane</keyword>
<evidence type="ECO:0000256" key="5">
    <source>
        <dbReference type="ARBA" id="ARBA00023136"/>
    </source>
</evidence>
<keyword evidence="3 6" id="KW-0812">Transmembrane</keyword>
<feature type="transmembrane region" description="Helical" evidence="8">
    <location>
        <begin position="182"/>
        <end position="202"/>
    </location>
</feature>
<dbReference type="NCBIfam" id="TIGR01972">
    <property type="entry name" value="NDH_I_M"/>
    <property type="match status" value="1"/>
</dbReference>
<feature type="transmembrane region" description="Helical" evidence="8">
    <location>
        <begin position="331"/>
        <end position="352"/>
    </location>
</feature>
<gene>
    <name evidence="10" type="ORF">ABZ507_09645</name>
</gene>
<keyword evidence="4 8" id="KW-1133">Transmembrane helix</keyword>
<evidence type="ECO:0000256" key="3">
    <source>
        <dbReference type="ARBA" id="ARBA00022692"/>
    </source>
</evidence>
<evidence type="ECO:0000259" key="9">
    <source>
        <dbReference type="Pfam" id="PF00361"/>
    </source>
</evidence>
<feature type="transmembrane region" description="Helical" evidence="8">
    <location>
        <begin position="260"/>
        <end position="280"/>
    </location>
</feature>
<feature type="transmembrane region" description="Helical" evidence="8">
    <location>
        <begin position="83"/>
        <end position="104"/>
    </location>
</feature>
<comment type="similarity">
    <text evidence="2">Belongs to the complex I subunit 4 family.</text>
</comment>
<dbReference type="InterPro" id="IPR003918">
    <property type="entry name" value="NADH_UbQ_OxRdtase"/>
</dbReference>
<dbReference type="PRINTS" id="PR01437">
    <property type="entry name" value="NUOXDRDTASE4"/>
</dbReference>
<evidence type="ECO:0000256" key="1">
    <source>
        <dbReference type="ARBA" id="ARBA00004127"/>
    </source>
</evidence>
<feature type="transmembrane region" description="Helical" evidence="8">
    <location>
        <begin position="478"/>
        <end position="496"/>
    </location>
</feature>
<feature type="transmembrane region" description="Helical" evidence="8">
    <location>
        <begin position="34"/>
        <end position="54"/>
    </location>
</feature>
<dbReference type="Proteomes" id="UP001550535">
    <property type="component" value="Unassembled WGS sequence"/>
</dbReference>
<protein>
    <submittedName>
        <fullName evidence="10">NADH-quinone oxidoreductase subunit M</fullName>
        <ecNumber evidence="10">1.6.5.9</ecNumber>
    </submittedName>
</protein>
<dbReference type="EMBL" id="JBEYBR010000018">
    <property type="protein sequence ID" value="MEU2122086.1"/>
    <property type="molecule type" value="Genomic_DNA"/>
</dbReference>
<dbReference type="Pfam" id="PF00361">
    <property type="entry name" value="Proton_antipo_M"/>
    <property type="match status" value="1"/>
</dbReference>
<comment type="caution">
    <text evidence="10">The sequence shown here is derived from an EMBL/GenBank/DDBJ whole genome shotgun (WGS) entry which is preliminary data.</text>
</comment>
<dbReference type="EC" id="1.6.5.9" evidence="10"/>
<feature type="domain" description="NADH:quinone oxidoreductase/Mrp antiporter transmembrane" evidence="9">
    <location>
        <begin position="137"/>
        <end position="444"/>
    </location>
</feature>
<evidence type="ECO:0000256" key="7">
    <source>
        <dbReference type="SAM" id="MobiDB-lite"/>
    </source>
</evidence>
<dbReference type="InterPro" id="IPR010227">
    <property type="entry name" value="NADH_Q_OxRdtase_chainM/4"/>
</dbReference>
<evidence type="ECO:0000313" key="10">
    <source>
        <dbReference type="EMBL" id="MEU2122086.1"/>
    </source>
</evidence>
<evidence type="ECO:0000256" key="6">
    <source>
        <dbReference type="RuleBase" id="RU000320"/>
    </source>
</evidence>
<feature type="transmembrane region" description="Helical" evidence="8">
    <location>
        <begin position="303"/>
        <end position="324"/>
    </location>
</feature>
<accession>A0ABV2X885</accession>
<feature type="transmembrane region" description="Helical" evidence="8">
    <location>
        <begin position="6"/>
        <end position="27"/>
    </location>
</feature>
<sequence length="539" mass="57215">MNEFPWLTTLWLVPVVGAAIVLALPAAQRTLARAVALGFSVLVLGIGVGLAVRFDTAGVQYQFVESHQWIPAFGAGYTLGLDGIALVLVLLTAALVPILILAGWHDEREVGSGTRVAHTYVALILLVEAMVLISFVALDILLFYVFFEAMLIPMYFLIGGFGPRTGDALLRRQRSRAAVKFLLYNLFGGLIMLAAVIGLYVVTAREGLGEGSAGTFDFRTVVAAANAGQLGAAPAVLNALFLGFMFAFAVKAPLWPLHTWLPDAAVAATPSSAVLMMAVVDKVGTFGMLRYCLLLFPGASDTYAPLVITLAVIGIVYGALLAIGQTDVMRLIAYTSISHFGFIILGVFAMTSQGQTGATLYMVNHGISTAALFLVAGFLVSRRGTRLIAEYGGVQKVAPVLAGTFFIAGLATLSLPGLAPFVSEFLVLIGTFTRYQFAAVVAASALVLAALYILWLYQRMMTGPVQKGNERIHDLAPREVVVVVPLIVALLFLGIYPKVLTDFINPAVSQTLTTIGRNDPAPSTPTEAESAHHSGGAHK</sequence>
<proteinExistence type="inferred from homology"/>
<dbReference type="InterPro" id="IPR001750">
    <property type="entry name" value="ND/Mrp_TM"/>
</dbReference>
<feature type="transmembrane region" description="Helical" evidence="8">
    <location>
        <begin position="222"/>
        <end position="248"/>
    </location>
</feature>
<feature type="transmembrane region" description="Helical" evidence="8">
    <location>
        <begin position="141"/>
        <end position="161"/>
    </location>
</feature>
<feature type="transmembrane region" description="Helical" evidence="8">
    <location>
        <begin position="400"/>
        <end position="423"/>
    </location>
</feature>
<evidence type="ECO:0000256" key="4">
    <source>
        <dbReference type="ARBA" id="ARBA00022989"/>
    </source>
</evidence>
<comment type="subcellular location">
    <subcellularLocation>
        <location evidence="1">Endomembrane system</location>
        <topology evidence="1">Multi-pass membrane protein</topology>
    </subcellularLocation>
    <subcellularLocation>
        <location evidence="6">Membrane</location>
        <topology evidence="6">Multi-pass membrane protein</topology>
    </subcellularLocation>
</comment>
<dbReference type="PANTHER" id="PTHR43507:SF1">
    <property type="entry name" value="NADH-UBIQUINONE OXIDOREDUCTASE CHAIN 4"/>
    <property type="match status" value="1"/>
</dbReference>
<name>A0ABV2X885_9NOCA</name>
<feature type="transmembrane region" description="Helical" evidence="8">
    <location>
        <begin position="116"/>
        <end position="135"/>
    </location>
</feature>
<reference evidence="10 11" key="1">
    <citation type="submission" date="2024-06" db="EMBL/GenBank/DDBJ databases">
        <title>The Natural Products Discovery Center: Release of the First 8490 Sequenced Strains for Exploring Actinobacteria Biosynthetic Diversity.</title>
        <authorList>
            <person name="Kalkreuter E."/>
            <person name="Kautsar S.A."/>
            <person name="Yang D."/>
            <person name="Bader C.D."/>
            <person name="Teijaro C.N."/>
            <person name="Fluegel L."/>
            <person name="Davis C.M."/>
            <person name="Simpson J.R."/>
            <person name="Lauterbach L."/>
            <person name="Steele A.D."/>
            <person name="Gui C."/>
            <person name="Meng S."/>
            <person name="Li G."/>
            <person name="Viehrig K."/>
            <person name="Ye F."/>
            <person name="Su P."/>
            <person name="Kiefer A.F."/>
            <person name="Nichols A."/>
            <person name="Cepeda A.J."/>
            <person name="Yan W."/>
            <person name="Fan B."/>
            <person name="Jiang Y."/>
            <person name="Adhikari A."/>
            <person name="Zheng C.-J."/>
            <person name="Schuster L."/>
            <person name="Cowan T.M."/>
            <person name="Smanski M.J."/>
            <person name="Chevrette M.G."/>
            <person name="De Carvalho L.P.S."/>
            <person name="Shen B."/>
        </authorList>
    </citation>
    <scope>NUCLEOTIDE SEQUENCE [LARGE SCALE GENOMIC DNA]</scope>
    <source>
        <strain evidence="10 11">NPDC019434</strain>
    </source>
</reference>
<dbReference type="NCBIfam" id="NF004500">
    <property type="entry name" value="PRK05846.1-4"/>
    <property type="match status" value="1"/>
</dbReference>
<evidence type="ECO:0000256" key="8">
    <source>
        <dbReference type="SAM" id="Phobius"/>
    </source>
</evidence>
<dbReference type="GO" id="GO:0050136">
    <property type="term" value="F:NADH dehydrogenase (quinone) (non-electrogenic) activity"/>
    <property type="evidence" value="ECO:0007669"/>
    <property type="project" value="UniProtKB-EC"/>
</dbReference>
<keyword evidence="11" id="KW-1185">Reference proteome</keyword>
<evidence type="ECO:0000256" key="2">
    <source>
        <dbReference type="ARBA" id="ARBA00009025"/>
    </source>
</evidence>